<dbReference type="SMART" id="SM00822">
    <property type="entry name" value="PKS_KR"/>
    <property type="match status" value="1"/>
</dbReference>
<accession>A0ABV2WH99</accession>
<evidence type="ECO:0000256" key="1">
    <source>
        <dbReference type="ARBA" id="ARBA00006484"/>
    </source>
</evidence>
<protein>
    <submittedName>
        <fullName evidence="4">SDR family oxidoreductase</fullName>
    </submittedName>
</protein>
<dbReference type="EMBL" id="JBEYBF010000001">
    <property type="protein sequence ID" value="MEU1950258.1"/>
    <property type="molecule type" value="Genomic_DNA"/>
</dbReference>
<keyword evidence="2" id="KW-0560">Oxidoreductase</keyword>
<evidence type="ECO:0000313" key="5">
    <source>
        <dbReference type="Proteomes" id="UP001550628"/>
    </source>
</evidence>
<dbReference type="RefSeq" id="WP_356954742.1">
    <property type="nucleotide sequence ID" value="NZ_JBEYBD010000002.1"/>
</dbReference>
<evidence type="ECO:0000259" key="3">
    <source>
        <dbReference type="SMART" id="SM00822"/>
    </source>
</evidence>
<dbReference type="InterPro" id="IPR051122">
    <property type="entry name" value="SDR_DHRS6-like"/>
</dbReference>
<dbReference type="PANTHER" id="PTHR43477">
    <property type="entry name" value="DIHYDROANTICAPSIN 7-DEHYDROGENASE"/>
    <property type="match status" value="1"/>
</dbReference>
<dbReference type="Pfam" id="PF13561">
    <property type="entry name" value="adh_short_C2"/>
    <property type="match status" value="1"/>
</dbReference>
<proteinExistence type="inferred from homology"/>
<dbReference type="PRINTS" id="PR00081">
    <property type="entry name" value="GDHRDH"/>
</dbReference>
<sequence>MTADTTATERVVIIGGSSGMGLALARELLATGAEVVIAGRSAARLATAAATLPEGPGTVHTRQVDITREAEVETLFAGLGRIDHAIVTAADVRGMYAPIRSFEPRATRALVDTKLFGPALVAKYADVGPGGSLVLTSGIAAYRPGPGSAMVAAVNGGVASLAYALALELAPTRVNVISPGWVDTPIWESIGGGDPGQRQRDMAARLPVGRIGRPDDIAAAILALMRNPFVTGTVLHADGGHRLV</sequence>
<dbReference type="Gene3D" id="3.40.50.720">
    <property type="entry name" value="NAD(P)-binding Rossmann-like Domain"/>
    <property type="match status" value="1"/>
</dbReference>
<dbReference type="InterPro" id="IPR057326">
    <property type="entry name" value="KR_dom"/>
</dbReference>
<comment type="caution">
    <text evidence="4">The sequence shown here is derived from an EMBL/GenBank/DDBJ whole genome shotgun (WGS) entry which is preliminary data.</text>
</comment>
<feature type="domain" description="Ketoreductase" evidence="3">
    <location>
        <begin position="9"/>
        <end position="184"/>
    </location>
</feature>
<dbReference type="InterPro" id="IPR002347">
    <property type="entry name" value="SDR_fam"/>
</dbReference>
<comment type="similarity">
    <text evidence="1">Belongs to the short-chain dehydrogenases/reductases (SDR) family.</text>
</comment>
<dbReference type="NCBIfam" id="NF005449">
    <property type="entry name" value="PRK07041.1"/>
    <property type="match status" value="1"/>
</dbReference>
<dbReference type="Proteomes" id="UP001550628">
    <property type="component" value="Unassembled WGS sequence"/>
</dbReference>
<evidence type="ECO:0000256" key="2">
    <source>
        <dbReference type="ARBA" id="ARBA00023002"/>
    </source>
</evidence>
<dbReference type="InterPro" id="IPR036291">
    <property type="entry name" value="NAD(P)-bd_dom_sf"/>
</dbReference>
<dbReference type="SUPFAM" id="SSF51735">
    <property type="entry name" value="NAD(P)-binding Rossmann-fold domains"/>
    <property type="match status" value="1"/>
</dbReference>
<reference evidence="4 5" key="1">
    <citation type="submission" date="2024-06" db="EMBL/GenBank/DDBJ databases">
        <title>The Natural Products Discovery Center: Release of the First 8490 Sequenced Strains for Exploring Actinobacteria Biosynthetic Diversity.</title>
        <authorList>
            <person name="Kalkreuter E."/>
            <person name="Kautsar S.A."/>
            <person name="Yang D."/>
            <person name="Bader C.D."/>
            <person name="Teijaro C.N."/>
            <person name="Fluegel L."/>
            <person name="Davis C.M."/>
            <person name="Simpson J.R."/>
            <person name="Lauterbach L."/>
            <person name="Steele A.D."/>
            <person name="Gui C."/>
            <person name="Meng S."/>
            <person name="Li G."/>
            <person name="Viehrig K."/>
            <person name="Ye F."/>
            <person name="Su P."/>
            <person name="Kiefer A.F."/>
            <person name="Nichols A."/>
            <person name="Cepeda A.J."/>
            <person name="Yan W."/>
            <person name="Fan B."/>
            <person name="Jiang Y."/>
            <person name="Adhikari A."/>
            <person name="Zheng C.-J."/>
            <person name="Schuster L."/>
            <person name="Cowan T.M."/>
            <person name="Smanski M.J."/>
            <person name="Chevrette M.G."/>
            <person name="De Carvalho L.P.S."/>
            <person name="Shen B."/>
        </authorList>
    </citation>
    <scope>NUCLEOTIDE SEQUENCE [LARGE SCALE GENOMIC DNA]</scope>
    <source>
        <strain evidence="4 5">NPDC019708</strain>
    </source>
</reference>
<evidence type="ECO:0000313" key="4">
    <source>
        <dbReference type="EMBL" id="MEU1950258.1"/>
    </source>
</evidence>
<name>A0ABV2WH99_9NOCA</name>
<organism evidence="4 5">
    <name type="scientific">Nocardia rhamnosiphila</name>
    <dbReference type="NCBI Taxonomy" id="426716"/>
    <lineage>
        <taxon>Bacteria</taxon>
        <taxon>Bacillati</taxon>
        <taxon>Actinomycetota</taxon>
        <taxon>Actinomycetes</taxon>
        <taxon>Mycobacteriales</taxon>
        <taxon>Nocardiaceae</taxon>
        <taxon>Nocardia</taxon>
    </lineage>
</organism>
<keyword evidence="5" id="KW-1185">Reference proteome</keyword>
<gene>
    <name evidence="4" type="ORF">ABZ510_00230</name>
</gene>
<dbReference type="PANTHER" id="PTHR43477:SF1">
    <property type="entry name" value="DIHYDROANTICAPSIN 7-DEHYDROGENASE"/>
    <property type="match status" value="1"/>
</dbReference>